<dbReference type="Proteomes" id="UP000094869">
    <property type="component" value="Unassembled WGS sequence"/>
</dbReference>
<protein>
    <submittedName>
        <fullName evidence="1">Uncharacterized protein</fullName>
    </submittedName>
</protein>
<reference evidence="2 4" key="1">
    <citation type="submission" date="2016-08" db="EMBL/GenBank/DDBJ databases">
        <title>Characterization of Isolates of Eisenbergiella tayi Derived from Blood Cultures, Using Whole Genome Sequencing.</title>
        <authorList>
            <person name="Bernier A.-M."/>
            <person name="Burdz T."/>
            <person name="Wiebe D."/>
            <person name="Bernard K."/>
        </authorList>
    </citation>
    <scope>NUCLEOTIDE SEQUENCE [LARGE SCALE GENOMIC DNA]</scope>
    <source>
        <strain evidence="2 4">NML120146</strain>
    </source>
</reference>
<dbReference type="Proteomes" id="UP000094271">
    <property type="component" value="Unassembled WGS sequence"/>
</dbReference>
<sequence>MGVEPAFPELIRSFMLFFHVVNPPENLSYNRLSGKESRKICIPVYYIKIMDQNAGKKKSSFFPAIILL</sequence>
<dbReference type="EMBL" id="MEHD01000023">
    <property type="protein sequence ID" value="ODR56631.1"/>
    <property type="molecule type" value="Genomic_DNA"/>
</dbReference>
<evidence type="ECO:0000313" key="2">
    <source>
        <dbReference type="EMBL" id="ODR56631.1"/>
    </source>
</evidence>
<reference evidence="1 3" key="2">
    <citation type="submission" date="2016-08" db="EMBL/GenBank/DDBJ databases">
        <authorList>
            <person name="Seilhamer J.J."/>
        </authorList>
    </citation>
    <scope>NUCLEOTIDE SEQUENCE [LARGE SCALE GENOMIC DNA]</scope>
    <source>
        <strain evidence="1 3">NML150140-1</strain>
    </source>
</reference>
<proteinExistence type="predicted"/>
<dbReference type="EMBL" id="MEHA01000008">
    <property type="protein sequence ID" value="ODR51914.1"/>
    <property type="molecule type" value="Genomic_DNA"/>
</dbReference>
<gene>
    <name evidence="1" type="ORF">BEI59_13530</name>
    <name evidence="2" type="ORF">BEI63_14195</name>
</gene>
<name>A0A1E3UI91_9FIRM</name>
<accession>A0A1E3UI91</accession>
<evidence type="ECO:0000313" key="1">
    <source>
        <dbReference type="EMBL" id="ODR51914.1"/>
    </source>
</evidence>
<dbReference type="AlphaFoldDB" id="A0A1E3UI91"/>
<evidence type="ECO:0000313" key="3">
    <source>
        <dbReference type="Proteomes" id="UP000094271"/>
    </source>
</evidence>
<evidence type="ECO:0000313" key="4">
    <source>
        <dbReference type="Proteomes" id="UP000094869"/>
    </source>
</evidence>
<comment type="caution">
    <text evidence="1">The sequence shown here is derived from an EMBL/GenBank/DDBJ whole genome shotgun (WGS) entry which is preliminary data.</text>
</comment>
<organism evidence="1 3">
    <name type="scientific">Eisenbergiella tayi</name>
    <dbReference type="NCBI Taxonomy" id="1432052"/>
    <lineage>
        <taxon>Bacteria</taxon>
        <taxon>Bacillati</taxon>
        <taxon>Bacillota</taxon>
        <taxon>Clostridia</taxon>
        <taxon>Lachnospirales</taxon>
        <taxon>Lachnospiraceae</taxon>
        <taxon>Eisenbergiella</taxon>
    </lineage>
</organism>
<keyword evidence="4" id="KW-1185">Reference proteome</keyword>